<dbReference type="Proteomes" id="UP001289374">
    <property type="component" value="Unassembled WGS sequence"/>
</dbReference>
<sequence length="92" mass="10849">MSFAQWRRVDLMVTSWIWSSISKEIVEAFMYKTYARDLWLDLQAKFGNSNGPMIYQIRRDISSVYQGTLSVTAYFTKVQKLWDEITVLEPTP</sequence>
<accession>A0AAE2BLU0</accession>
<evidence type="ECO:0008006" key="3">
    <source>
        <dbReference type="Google" id="ProtNLM"/>
    </source>
</evidence>
<dbReference type="PANTHER" id="PTHR37610:SF40">
    <property type="entry name" value="OS01G0909600 PROTEIN"/>
    <property type="match status" value="1"/>
</dbReference>
<name>A0AAE2BLU0_9LAMI</name>
<evidence type="ECO:0000313" key="1">
    <source>
        <dbReference type="EMBL" id="KAK4390138.1"/>
    </source>
</evidence>
<dbReference type="EMBL" id="JACGWL010000012">
    <property type="protein sequence ID" value="KAK4390138.1"/>
    <property type="molecule type" value="Genomic_DNA"/>
</dbReference>
<proteinExistence type="predicted"/>
<reference evidence="1" key="1">
    <citation type="submission" date="2020-06" db="EMBL/GenBank/DDBJ databases">
        <authorList>
            <person name="Li T."/>
            <person name="Hu X."/>
            <person name="Zhang T."/>
            <person name="Song X."/>
            <person name="Zhang H."/>
            <person name="Dai N."/>
            <person name="Sheng W."/>
            <person name="Hou X."/>
            <person name="Wei L."/>
        </authorList>
    </citation>
    <scope>NUCLEOTIDE SEQUENCE</scope>
    <source>
        <strain evidence="1">K16</strain>
        <tissue evidence="1">Leaf</tissue>
    </source>
</reference>
<protein>
    <recommendedName>
        <fullName evidence="3">Retrotransposon gag domain-containing protein</fullName>
    </recommendedName>
</protein>
<reference evidence="1" key="2">
    <citation type="journal article" date="2024" name="Plant">
        <title>Genomic evolution and insights into agronomic trait innovations of Sesamum species.</title>
        <authorList>
            <person name="Miao H."/>
            <person name="Wang L."/>
            <person name="Qu L."/>
            <person name="Liu H."/>
            <person name="Sun Y."/>
            <person name="Le M."/>
            <person name="Wang Q."/>
            <person name="Wei S."/>
            <person name="Zheng Y."/>
            <person name="Lin W."/>
            <person name="Duan Y."/>
            <person name="Cao H."/>
            <person name="Xiong S."/>
            <person name="Wang X."/>
            <person name="Wei L."/>
            <person name="Li C."/>
            <person name="Ma Q."/>
            <person name="Ju M."/>
            <person name="Zhao R."/>
            <person name="Li G."/>
            <person name="Mu C."/>
            <person name="Tian Q."/>
            <person name="Mei H."/>
            <person name="Zhang T."/>
            <person name="Gao T."/>
            <person name="Zhang H."/>
        </authorList>
    </citation>
    <scope>NUCLEOTIDE SEQUENCE</scope>
    <source>
        <strain evidence="1">K16</strain>
    </source>
</reference>
<gene>
    <name evidence="1" type="ORF">Sango_2077100</name>
</gene>
<evidence type="ECO:0000313" key="2">
    <source>
        <dbReference type="Proteomes" id="UP001289374"/>
    </source>
</evidence>
<keyword evidence="2" id="KW-1185">Reference proteome</keyword>
<comment type="caution">
    <text evidence="1">The sequence shown here is derived from an EMBL/GenBank/DDBJ whole genome shotgun (WGS) entry which is preliminary data.</text>
</comment>
<dbReference type="PANTHER" id="PTHR37610">
    <property type="entry name" value="CCHC-TYPE DOMAIN-CONTAINING PROTEIN"/>
    <property type="match status" value="1"/>
</dbReference>
<dbReference type="AlphaFoldDB" id="A0AAE2BLU0"/>
<organism evidence="1 2">
    <name type="scientific">Sesamum angolense</name>
    <dbReference type="NCBI Taxonomy" id="2727404"/>
    <lineage>
        <taxon>Eukaryota</taxon>
        <taxon>Viridiplantae</taxon>
        <taxon>Streptophyta</taxon>
        <taxon>Embryophyta</taxon>
        <taxon>Tracheophyta</taxon>
        <taxon>Spermatophyta</taxon>
        <taxon>Magnoliopsida</taxon>
        <taxon>eudicotyledons</taxon>
        <taxon>Gunneridae</taxon>
        <taxon>Pentapetalae</taxon>
        <taxon>asterids</taxon>
        <taxon>lamiids</taxon>
        <taxon>Lamiales</taxon>
        <taxon>Pedaliaceae</taxon>
        <taxon>Sesamum</taxon>
    </lineage>
</organism>